<organism evidence="1 2">
    <name type="scientific">Sphaerospermopsis reniformis</name>
    <dbReference type="NCBI Taxonomy" id="531300"/>
    <lineage>
        <taxon>Bacteria</taxon>
        <taxon>Bacillati</taxon>
        <taxon>Cyanobacteriota</taxon>
        <taxon>Cyanophyceae</taxon>
        <taxon>Nostocales</taxon>
        <taxon>Aphanizomenonaceae</taxon>
        <taxon>Sphaerospermopsis</taxon>
    </lineage>
</organism>
<name>A0A479ZW10_9CYAN</name>
<dbReference type="EMBL" id="BJCE01000036">
    <property type="protein sequence ID" value="GCL36392.1"/>
    <property type="molecule type" value="Genomic_DNA"/>
</dbReference>
<evidence type="ECO:0000313" key="1">
    <source>
        <dbReference type="EMBL" id="GCL36392.1"/>
    </source>
</evidence>
<accession>A0A479ZW10</accession>
<protein>
    <submittedName>
        <fullName evidence="1">PilT protein domain protein</fullName>
    </submittedName>
</protein>
<sequence length="53" mass="6149">MIYLLDTNHCSSVIFGDSAIENYLTVVSADTDFQRIQQAWDFPLENWHDLLDS</sequence>
<comment type="caution">
    <text evidence="1">The sequence shown here is derived from an EMBL/GenBank/DDBJ whole genome shotgun (WGS) entry which is preliminary data.</text>
</comment>
<dbReference type="RefSeq" id="WP_236104025.1">
    <property type="nucleotide sequence ID" value="NZ_BJCE01000036.1"/>
</dbReference>
<dbReference type="AlphaFoldDB" id="A0A479ZW10"/>
<gene>
    <name evidence="1" type="ORF">SR1949_14950</name>
</gene>
<proteinExistence type="predicted"/>
<dbReference type="Proteomes" id="UP000300142">
    <property type="component" value="Unassembled WGS sequence"/>
</dbReference>
<keyword evidence="2" id="KW-1185">Reference proteome</keyword>
<evidence type="ECO:0000313" key="2">
    <source>
        <dbReference type="Proteomes" id="UP000300142"/>
    </source>
</evidence>
<reference evidence="2" key="1">
    <citation type="submission" date="2019-02" db="EMBL/GenBank/DDBJ databases">
        <title>Draft genome sequence of Sphaerospermopsis reniformis NIES-1949.</title>
        <authorList>
            <person name="Yamaguchi H."/>
            <person name="Suzuki S."/>
            <person name="Kawachi M."/>
        </authorList>
    </citation>
    <scope>NUCLEOTIDE SEQUENCE [LARGE SCALE GENOMIC DNA]</scope>
    <source>
        <strain evidence="2">NIES-1949</strain>
    </source>
</reference>